<dbReference type="CDD" id="cd17332">
    <property type="entry name" value="MFS_MelB_like"/>
    <property type="match status" value="1"/>
</dbReference>
<feature type="transmembrane region" description="Helical" evidence="8">
    <location>
        <begin position="167"/>
        <end position="189"/>
    </location>
</feature>
<keyword evidence="7 8" id="KW-0472">Membrane</keyword>
<proteinExistence type="predicted"/>
<keyword evidence="2" id="KW-0813">Transport</keyword>
<evidence type="ECO:0000256" key="5">
    <source>
        <dbReference type="ARBA" id="ARBA00022847"/>
    </source>
</evidence>
<evidence type="ECO:0000256" key="3">
    <source>
        <dbReference type="ARBA" id="ARBA00022475"/>
    </source>
</evidence>
<evidence type="ECO:0000256" key="8">
    <source>
        <dbReference type="SAM" id="Phobius"/>
    </source>
</evidence>
<reference evidence="9 10" key="1">
    <citation type="submission" date="2016-02" db="EMBL/GenBank/DDBJ databases">
        <authorList>
            <person name="Wen L."/>
            <person name="He K."/>
            <person name="Yang H."/>
        </authorList>
    </citation>
    <scope>NUCLEOTIDE SEQUENCE [LARGE SCALE GENOMIC DNA]</scope>
    <source>
        <strain evidence="9">Trichococcus palustris</strain>
    </source>
</reference>
<feature type="transmembrane region" description="Helical" evidence="8">
    <location>
        <begin position="392"/>
        <end position="410"/>
    </location>
</feature>
<keyword evidence="9" id="KW-0762">Sugar transport</keyword>
<dbReference type="InterPro" id="IPR001927">
    <property type="entry name" value="Na/Gal_symport"/>
</dbReference>
<dbReference type="EMBL" id="FJNE01000003">
    <property type="protein sequence ID" value="CZQ89264.1"/>
    <property type="molecule type" value="Genomic_DNA"/>
</dbReference>
<evidence type="ECO:0000256" key="4">
    <source>
        <dbReference type="ARBA" id="ARBA00022692"/>
    </source>
</evidence>
<gene>
    <name evidence="9" type="ORF">Tpal_1112</name>
</gene>
<dbReference type="Proteomes" id="UP000242754">
    <property type="component" value="Unassembled WGS sequence"/>
</dbReference>
<accession>A0A143YFA8</accession>
<dbReference type="InterPro" id="IPR036259">
    <property type="entry name" value="MFS_trans_sf"/>
</dbReference>
<keyword evidence="3" id="KW-1003">Cell membrane</keyword>
<feature type="transmembrane region" description="Helical" evidence="8">
    <location>
        <begin position="195"/>
        <end position="217"/>
    </location>
</feature>
<dbReference type="GO" id="GO:0006814">
    <property type="term" value="P:sodium ion transport"/>
    <property type="evidence" value="ECO:0007669"/>
    <property type="project" value="InterPro"/>
</dbReference>
<dbReference type="GO" id="GO:0008643">
    <property type="term" value="P:carbohydrate transport"/>
    <property type="evidence" value="ECO:0007669"/>
    <property type="project" value="InterPro"/>
</dbReference>
<feature type="transmembrane region" description="Helical" evidence="8">
    <location>
        <begin position="125"/>
        <end position="147"/>
    </location>
</feature>
<evidence type="ECO:0000256" key="2">
    <source>
        <dbReference type="ARBA" id="ARBA00022448"/>
    </source>
</evidence>
<feature type="transmembrane region" description="Helical" evidence="8">
    <location>
        <begin position="27"/>
        <end position="49"/>
    </location>
</feature>
<evidence type="ECO:0000313" key="9">
    <source>
        <dbReference type="EMBL" id="CZQ89264.1"/>
    </source>
</evidence>
<feature type="transmembrane region" description="Helical" evidence="8">
    <location>
        <begin position="55"/>
        <end position="78"/>
    </location>
</feature>
<dbReference type="PROSITE" id="PS00872">
    <property type="entry name" value="NA_GALACTOSIDE_SYMP"/>
    <property type="match status" value="1"/>
</dbReference>
<dbReference type="GO" id="GO:0015293">
    <property type="term" value="F:symporter activity"/>
    <property type="evidence" value="ECO:0007669"/>
    <property type="project" value="UniProtKB-KW"/>
</dbReference>
<keyword evidence="4 8" id="KW-0812">Transmembrane</keyword>
<protein>
    <submittedName>
        <fullName evidence="9">Mfs/sugar transport protein</fullName>
    </submittedName>
</protein>
<feature type="transmembrane region" description="Helical" evidence="8">
    <location>
        <begin position="339"/>
        <end position="363"/>
    </location>
</feature>
<dbReference type="Gene3D" id="1.20.1250.20">
    <property type="entry name" value="MFS general substrate transporter like domains"/>
    <property type="match status" value="2"/>
</dbReference>
<dbReference type="InterPro" id="IPR039672">
    <property type="entry name" value="MFS_2"/>
</dbReference>
<feature type="transmembrane region" description="Helical" evidence="8">
    <location>
        <begin position="281"/>
        <end position="303"/>
    </location>
</feature>
<name>A0A143YFA8_9LACT</name>
<feature type="transmembrane region" description="Helical" evidence="8">
    <location>
        <begin position="430"/>
        <end position="450"/>
    </location>
</feature>
<feature type="transmembrane region" description="Helical" evidence="8">
    <location>
        <begin position="250"/>
        <end position="275"/>
    </location>
</feature>
<dbReference type="PANTHER" id="PTHR11328:SF24">
    <property type="entry name" value="MAJOR FACILITATOR SUPERFAMILY (MFS) PROFILE DOMAIN-CONTAINING PROTEIN"/>
    <property type="match status" value="1"/>
</dbReference>
<dbReference type="SUPFAM" id="SSF103473">
    <property type="entry name" value="MFS general substrate transporter"/>
    <property type="match status" value="1"/>
</dbReference>
<evidence type="ECO:0000256" key="1">
    <source>
        <dbReference type="ARBA" id="ARBA00004651"/>
    </source>
</evidence>
<evidence type="ECO:0000256" key="6">
    <source>
        <dbReference type="ARBA" id="ARBA00022989"/>
    </source>
</evidence>
<sequence length="473" mass="51515">MDMAKEMNVAAPLVEKQVKKFGIMDKLGYMFGDLGNDFFFGFISSYLMVFYTDALGISAGFVGLIFVIARVWDAFADVMVGRFVDSRPATKNGKFKPWILRFAPMLVIAGALVFTKIPGMSNQFYLIYGTATYIIWGTLYSTVNIPYGSMASVISGNSVDRASLSTFRTIGATISGVFTGILAPMLIFVNNKVDSGRFFIVAVGFAILAMACYVLCYKMTTERIIVKETVAGQKGDFAKTLKAVAKNRPLIANLVNSLVTIFAMIIGGTLNVYLFKDYFHSASSLSIIGFMGMLNIVLVAPFMAPLIRKFGKKEVAAAGVLVSAIIYFILFLLPITNVYIYLGFVLIATIASGFASFTAWAIITDTIDYHEYLTGKREDGTLYSITSFTRKIGQAVAGGAGGMALVWVGYVAGAPQQTAEVAQNIKNMATLTPAIANLLAFLIIGFWYPLSKKKVDQLAIELATKREEKAKAE</sequence>
<feature type="transmembrane region" description="Helical" evidence="8">
    <location>
        <begin position="315"/>
        <end position="333"/>
    </location>
</feature>
<evidence type="ECO:0000313" key="10">
    <source>
        <dbReference type="Proteomes" id="UP000242754"/>
    </source>
</evidence>
<dbReference type="InterPro" id="IPR018043">
    <property type="entry name" value="Na/Gal_symport_CS"/>
</dbReference>
<keyword evidence="6 8" id="KW-1133">Transmembrane helix</keyword>
<feature type="transmembrane region" description="Helical" evidence="8">
    <location>
        <begin position="98"/>
        <end position="119"/>
    </location>
</feature>
<dbReference type="Pfam" id="PF13347">
    <property type="entry name" value="MFS_2"/>
    <property type="match status" value="1"/>
</dbReference>
<dbReference type="PANTHER" id="PTHR11328">
    <property type="entry name" value="MAJOR FACILITATOR SUPERFAMILY DOMAIN-CONTAINING PROTEIN"/>
    <property type="match status" value="1"/>
</dbReference>
<dbReference type="RefSeq" id="WP_218149929.1">
    <property type="nucleotide sequence ID" value="NZ_FJNE01000003.1"/>
</dbReference>
<dbReference type="GO" id="GO:0005886">
    <property type="term" value="C:plasma membrane"/>
    <property type="evidence" value="ECO:0007669"/>
    <property type="project" value="UniProtKB-SubCell"/>
</dbReference>
<keyword evidence="5" id="KW-0769">Symport</keyword>
<dbReference type="NCBIfam" id="TIGR00792">
    <property type="entry name" value="gph"/>
    <property type="match status" value="1"/>
</dbReference>
<comment type="subcellular location">
    <subcellularLocation>
        <location evidence="1">Cell membrane</location>
        <topology evidence="1">Multi-pass membrane protein</topology>
    </subcellularLocation>
</comment>
<organism evidence="9 10">
    <name type="scientific">Trichococcus palustris</name>
    <dbReference type="NCBI Taxonomy" id="140314"/>
    <lineage>
        <taxon>Bacteria</taxon>
        <taxon>Bacillati</taxon>
        <taxon>Bacillota</taxon>
        <taxon>Bacilli</taxon>
        <taxon>Lactobacillales</taxon>
        <taxon>Carnobacteriaceae</taxon>
        <taxon>Trichococcus</taxon>
    </lineage>
</organism>
<dbReference type="AlphaFoldDB" id="A0A143YFA8"/>
<dbReference type="STRING" id="140314.SAMN04488076_12018"/>
<evidence type="ECO:0000256" key="7">
    <source>
        <dbReference type="ARBA" id="ARBA00023136"/>
    </source>
</evidence>
<keyword evidence="10" id="KW-1185">Reference proteome</keyword>